<evidence type="ECO:0008006" key="4">
    <source>
        <dbReference type="Google" id="ProtNLM"/>
    </source>
</evidence>
<dbReference type="AlphaFoldDB" id="A0A5N8WK83"/>
<keyword evidence="1" id="KW-0732">Signal</keyword>
<feature type="signal peptide" evidence="1">
    <location>
        <begin position="1"/>
        <end position="39"/>
    </location>
</feature>
<dbReference type="Proteomes" id="UP000326979">
    <property type="component" value="Unassembled WGS sequence"/>
</dbReference>
<comment type="caution">
    <text evidence="2">The sequence shown here is derived from an EMBL/GenBank/DDBJ whole genome shotgun (WGS) entry which is preliminary data.</text>
</comment>
<name>A0A5N8WK83_9ACTN</name>
<reference evidence="2 3" key="1">
    <citation type="submission" date="2019-07" db="EMBL/GenBank/DDBJ databases">
        <title>New species of Amycolatopsis and Streptomyces.</title>
        <authorList>
            <person name="Duangmal K."/>
            <person name="Teo W.F.A."/>
            <person name="Lipun K."/>
        </authorList>
    </citation>
    <scope>NUCLEOTIDE SEQUENCE [LARGE SCALE GENOMIC DNA]</scope>
    <source>
        <strain evidence="2 3">TISTR 2346</strain>
    </source>
</reference>
<evidence type="ECO:0000256" key="1">
    <source>
        <dbReference type="SAM" id="SignalP"/>
    </source>
</evidence>
<protein>
    <recommendedName>
        <fullName evidence="4">Secreted protein</fullName>
    </recommendedName>
</protein>
<gene>
    <name evidence="2" type="ORF">FNH04_45510</name>
</gene>
<dbReference type="RefSeq" id="WP_152792075.1">
    <property type="nucleotide sequence ID" value="NZ_BAABEQ010000036.1"/>
</dbReference>
<feature type="chain" id="PRO_5024984899" description="Secreted protein" evidence="1">
    <location>
        <begin position="40"/>
        <end position="175"/>
    </location>
</feature>
<evidence type="ECO:0000313" key="2">
    <source>
        <dbReference type="EMBL" id="MPY46898.1"/>
    </source>
</evidence>
<organism evidence="2 3">
    <name type="scientific">Streptomyces phyllanthi</name>
    <dbReference type="NCBI Taxonomy" id="1803180"/>
    <lineage>
        <taxon>Bacteria</taxon>
        <taxon>Bacillati</taxon>
        <taxon>Actinomycetota</taxon>
        <taxon>Actinomycetes</taxon>
        <taxon>Kitasatosporales</taxon>
        <taxon>Streptomycetaceae</taxon>
        <taxon>Streptomyces</taxon>
    </lineage>
</organism>
<dbReference type="EMBL" id="VJZE01000845">
    <property type="protein sequence ID" value="MPY46898.1"/>
    <property type="molecule type" value="Genomic_DNA"/>
</dbReference>
<evidence type="ECO:0000313" key="3">
    <source>
        <dbReference type="Proteomes" id="UP000326979"/>
    </source>
</evidence>
<accession>A0A5N8WK83</accession>
<dbReference type="OrthoDB" id="5195686at2"/>
<sequence length="175" mass="18368">MKSLIRRPRNGSPKKLGKRLAVLALPVVAAMSLGVPASAAPGTSTQVQVQVQVLVAGAGGTASASGAGAAVSPQAVTSYISNENDIGIGVSQNNTPPLYEAILPGHRRTDGSPLGWNHAYSFYIGPGYCADAWYWQNNGWRFDPRNTVKGSKEAQIVAIPGEAVARWAVRNVRAC</sequence>
<keyword evidence="3" id="KW-1185">Reference proteome</keyword>
<proteinExistence type="predicted"/>